<evidence type="ECO:0000313" key="13">
    <source>
        <dbReference type="Proteomes" id="UP000695562"/>
    </source>
</evidence>
<dbReference type="InterPro" id="IPR056748">
    <property type="entry name" value="VPS13-like_C"/>
</dbReference>
<evidence type="ECO:0000259" key="10">
    <source>
        <dbReference type="Pfam" id="PF25036"/>
    </source>
</evidence>
<feature type="compositionally biased region" description="Low complexity" evidence="7">
    <location>
        <begin position="1023"/>
        <end position="1051"/>
    </location>
</feature>
<feature type="domain" description="Vacuolar protein sorting-associated protein 13 VPS13 adaptor binding" evidence="10">
    <location>
        <begin position="2091"/>
        <end position="2667"/>
    </location>
</feature>
<dbReference type="PANTHER" id="PTHR16166:SF93">
    <property type="entry name" value="INTERMEMBRANE LIPID TRANSFER PROTEIN VPS13"/>
    <property type="match status" value="1"/>
</dbReference>
<dbReference type="GO" id="GO:0006623">
    <property type="term" value="P:protein targeting to vacuole"/>
    <property type="evidence" value="ECO:0007669"/>
    <property type="project" value="TreeGrafter"/>
</dbReference>
<dbReference type="Pfam" id="PF12624">
    <property type="entry name" value="VPS13_N"/>
    <property type="match status" value="1"/>
</dbReference>
<evidence type="ECO:0000256" key="3">
    <source>
        <dbReference type="ARBA" id="ARBA00022448"/>
    </source>
</evidence>
<dbReference type="InterPro" id="IPR026854">
    <property type="entry name" value="VPS13_N"/>
</dbReference>
<dbReference type="Pfam" id="PF25036">
    <property type="entry name" value="VPS13_VAB"/>
    <property type="match status" value="1"/>
</dbReference>
<feature type="region of interest" description="Disordered" evidence="7">
    <location>
        <begin position="1795"/>
        <end position="1835"/>
    </location>
</feature>
<dbReference type="InterPro" id="IPR009543">
    <property type="entry name" value="VPS13_VAB"/>
</dbReference>
<evidence type="ECO:0000313" key="12">
    <source>
        <dbReference type="EMBL" id="KAF2077768.1"/>
    </source>
</evidence>
<feature type="compositionally biased region" description="Low complexity" evidence="7">
    <location>
        <begin position="815"/>
        <end position="831"/>
    </location>
</feature>
<feature type="compositionally biased region" description="Polar residues" evidence="7">
    <location>
        <begin position="838"/>
        <end position="857"/>
    </location>
</feature>
<feature type="region of interest" description="Disordered" evidence="7">
    <location>
        <begin position="796"/>
        <end position="857"/>
    </location>
</feature>
<dbReference type="Pfam" id="PF25037">
    <property type="entry name" value="VPS13_C"/>
    <property type="match status" value="1"/>
</dbReference>
<dbReference type="PANTHER" id="PTHR16166">
    <property type="entry name" value="VACUOLAR PROTEIN SORTING-ASSOCIATED PROTEIN VPS13"/>
    <property type="match status" value="1"/>
</dbReference>
<feature type="domain" description="Chorein N-terminal" evidence="8">
    <location>
        <begin position="2"/>
        <end position="983"/>
    </location>
</feature>
<feature type="region of interest" description="Disordered" evidence="7">
    <location>
        <begin position="2505"/>
        <end position="2526"/>
    </location>
</feature>
<evidence type="ECO:0000259" key="9">
    <source>
        <dbReference type="Pfam" id="PF25033"/>
    </source>
</evidence>
<keyword evidence="4" id="KW-0445">Lipid transport</keyword>
<evidence type="ECO:0000256" key="5">
    <source>
        <dbReference type="ARBA" id="ARBA00033718"/>
    </source>
</evidence>
<dbReference type="GO" id="GO:0006869">
    <property type="term" value="P:lipid transport"/>
    <property type="evidence" value="ECO:0007669"/>
    <property type="project" value="UniProtKB-KW"/>
</dbReference>
<protein>
    <recommendedName>
        <fullName evidence="14">Vacuolar protein sorting-associated protein 13 family protein</fullName>
    </recommendedName>
</protein>
<dbReference type="Proteomes" id="UP000695562">
    <property type="component" value="Unassembled WGS sequence"/>
</dbReference>
<keyword evidence="6" id="KW-0175">Coiled coil</keyword>
<feature type="compositionally biased region" description="Low complexity" evidence="7">
    <location>
        <begin position="2508"/>
        <end position="2526"/>
    </location>
</feature>
<feature type="domain" description="Intermembrane lipid transfer protein VPS13-like C-terminal" evidence="11">
    <location>
        <begin position="3202"/>
        <end position="3298"/>
    </location>
</feature>
<evidence type="ECO:0000256" key="1">
    <source>
        <dbReference type="ARBA" id="ARBA00004170"/>
    </source>
</evidence>
<comment type="function">
    <text evidence="5">Mediates the transfer of lipids between membranes at organelle contact sites.</text>
</comment>
<dbReference type="GO" id="GO:0016020">
    <property type="term" value="C:membrane"/>
    <property type="evidence" value="ECO:0007669"/>
    <property type="project" value="UniProtKB-SubCell"/>
</dbReference>
<reference evidence="12" key="1">
    <citation type="submission" date="2020-01" db="EMBL/GenBank/DDBJ databases">
        <title>Development of genomics and gene disruption for Polysphondylium violaceum indicates a role for the polyketide synthase stlB in stalk morphogenesis.</title>
        <authorList>
            <person name="Narita B."/>
            <person name="Kawabe Y."/>
            <person name="Kin K."/>
            <person name="Saito T."/>
            <person name="Gibbs R."/>
            <person name="Kuspa A."/>
            <person name="Muzny D."/>
            <person name="Queller D."/>
            <person name="Richards S."/>
            <person name="Strassman J."/>
            <person name="Sucgang R."/>
            <person name="Worley K."/>
            <person name="Schaap P."/>
        </authorList>
    </citation>
    <scope>NUCLEOTIDE SEQUENCE</scope>
    <source>
        <strain evidence="12">QSvi11</strain>
    </source>
</reference>
<dbReference type="EMBL" id="AJWJ01000019">
    <property type="protein sequence ID" value="KAF2077768.1"/>
    <property type="molecule type" value="Genomic_DNA"/>
</dbReference>
<comment type="subcellular location">
    <subcellularLocation>
        <location evidence="1">Membrane</location>
        <topology evidence="1">Peripheral membrane protein</topology>
    </subcellularLocation>
</comment>
<evidence type="ECO:0008006" key="14">
    <source>
        <dbReference type="Google" id="ProtNLM"/>
    </source>
</evidence>
<feature type="region of interest" description="Disordered" evidence="7">
    <location>
        <begin position="1020"/>
        <end position="1051"/>
    </location>
</feature>
<dbReference type="InterPro" id="IPR026847">
    <property type="entry name" value="VPS13"/>
</dbReference>
<dbReference type="InterPro" id="IPR056747">
    <property type="entry name" value="VPS13-like_M"/>
</dbReference>
<evidence type="ECO:0000259" key="8">
    <source>
        <dbReference type="Pfam" id="PF12624"/>
    </source>
</evidence>
<evidence type="ECO:0000256" key="7">
    <source>
        <dbReference type="SAM" id="MobiDB-lite"/>
    </source>
</evidence>
<keyword evidence="13" id="KW-1185">Reference proteome</keyword>
<feature type="region of interest" description="Disordered" evidence="7">
    <location>
        <begin position="2873"/>
        <end position="2901"/>
    </location>
</feature>
<comment type="similarity">
    <text evidence="2">Belongs to the VPS13 family.</text>
</comment>
<evidence type="ECO:0000256" key="2">
    <source>
        <dbReference type="ARBA" id="ARBA00006545"/>
    </source>
</evidence>
<feature type="compositionally biased region" description="Low complexity" evidence="7">
    <location>
        <begin position="1821"/>
        <end position="1835"/>
    </location>
</feature>
<feature type="compositionally biased region" description="Low complexity" evidence="7">
    <location>
        <begin position="1797"/>
        <end position="1812"/>
    </location>
</feature>
<accession>A0A8J4Q0N5</accession>
<feature type="compositionally biased region" description="Polar residues" evidence="7">
    <location>
        <begin position="796"/>
        <end position="814"/>
    </location>
</feature>
<feature type="domain" description="VPS13-like middle region" evidence="9">
    <location>
        <begin position="1157"/>
        <end position="1998"/>
    </location>
</feature>
<feature type="compositionally biased region" description="Polar residues" evidence="7">
    <location>
        <begin position="1608"/>
        <end position="1632"/>
    </location>
</feature>
<organism evidence="12 13">
    <name type="scientific">Polysphondylium violaceum</name>
    <dbReference type="NCBI Taxonomy" id="133409"/>
    <lineage>
        <taxon>Eukaryota</taxon>
        <taxon>Amoebozoa</taxon>
        <taxon>Evosea</taxon>
        <taxon>Eumycetozoa</taxon>
        <taxon>Dictyostelia</taxon>
        <taxon>Dictyosteliales</taxon>
        <taxon>Dictyosteliaceae</taxon>
        <taxon>Polysphondylium</taxon>
    </lineage>
</organism>
<proteinExistence type="inferred from homology"/>
<dbReference type="Pfam" id="PF25033">
    <property type="entry name" value="VPS13_M"/>
    <property type="match status" value="1"/>
</dbReference>
<feature type="region of interest" description="Disordered" evidence="7">
    <location>
        <begin position="1604"/>
        <end position="1638"/>
    </location>
</feature>
<name>A0A8J4Q0N5_9MYCE</name>
<gene>
    <name evidence="12" type="ORF">CYY_000889</name>
</gene>
<keyword evidence="3" id="KW-0813">Transport</keyword>
<dbReference type="OrthoDB" id="428159at2759"/>
<evidence type="ECO:0000256" key="4">
    <source>
        <dbReference type="ARBA" id="ARBA00023055"/>
    </source>
</evidence>
<evidence type="ECO:0000259" key="11">
    <source>
        <dbReference type="Pfam" id="PF25037"/>
    </source>
</evidence>
<dbReference type="GO" id="GO:0045053">
    <property type="term" value="P:protein retention in Golgi apparatus"/>
    <property type="evidence" value="ECO:0007669"/>
    <property type="project" value="TreeGrafter"/>
</dbReference>
<comment type="caution">
    <text evidence="12">The sequence shown here is derived from an EMBL/GenBank/DDBJ whole genome shotgun (WGS) entry which is preliminary data.</text>
</comment>
<feature type="coiled-coil region" evidence="6">
    <location>
        <begin position="1394"/>
        <end position="1421"/>
    </location>
</feature>
<feature type="region of interest" description="Disordered" evidence="7">
    <location>
        <begin position="1988"/>
        <end position="2007"/>
    </location>
</feature>
<sequence length="3347" mass="376553">MVFEGLVSDVLSRVLGEYVKNLNKDQLKIGIFGGNVSLTNLELKEDALANLPINLPIQVKKGFLGKLDLKVPWKDLKSKPVIINIDCIYALAVPQTQSYKYDEEEEQKKEQALKKKKVENYEWLKSIKDAEENEIAAAKDDSFTNRLVTKIIDNLQIVINKVHIRFENRNELGKLYAVGLTLDKLSAQSTDDNWMPTFIDSSKTQMIKKLAVMDSFGLYIDENAESLEGLPTSEFSKVFTELIPTQASISLLRKYIIKPISSQLKLTINKSELIDKAIPKILVDCILSQITCTLSAPQYQTILNILNFTNEFLRDMKYLKYRPTVTVKQNAKAWWKYIGQATIDQIKQKRYQKSWAYMAERRKDRILYIALFKRSIPRVDWLTPLNKSEKSQLEQLDEKLSFEDIIFFRSLAYAEVKKETEKNKIRKQFLEEKRSERGFFTNLFSTAKKKEDEQSAPIVQLSTEERDELYKTIEYTEVVQSVEEPPDWVKVVANLDVKGFALQLAENDMVFIEALYSGLSLKFEQRNEGIKLQAGIKLFEVYDQFTKKTHFPKIIGAVAAKSTGSFASAIVDTRPPDKSIDLFVELNVDPLNVIVTKPLILKVVDFFHDPSIDLTNISTRAGNHIVNFTERAKVQLQDAIDQHKTLALSVNIQAPVIVVPENVTIEKSNVLIVDLGSFKVRSDLSNSIKGKVVGATTNEDDFYDKFNVSFEEIQVLLSDDIKGVLNSTDQKRLDSRSHIVEKFDIQLKIFSSIQQDSVTLTKLKVKGELPRLDLQVSDKKVKQLLALATALTADLPNSGSANNGSTSPQLASGASSPKSPSTTTSPTQSPPLRGANGAANNNVIDINAPTPSAQPKQQENLDILLKHKQLACEFVIRSISITLSNQHGNLVKVQFCHLSVQYDQRTFDSIGCVSLDSLDIEDCFTKNSLKKLATSNPKDLDKSSNQSSLVKLDFKQFNQNSPEYDKKDMVVNIEFHSFYLVLNPSTINQLMVLLKSLESSQPKQSLNSSIPRAASTVRRASEPANTSVNSNNNAVVANNNNPTSPNTITTTTTTVVNTGGNTRRRIIRTLRQVHVPKKKKPTEFVSLKFTAHIESLGVALNQDNDQMLGIFSINNFTTDVTMFKDTRMAISGSLGSILLEDCTPSYSLYKQVIVPMHQSDKMLEFKYETFLPNLSNYSGYDNAVSAHVKSIVLNANIAFLLNLQNYFLGGMLDPILNADKAAEGAPMITKSASMDMITDEINTSYATPSSKTVSLEQEQLLERLKNQQPVTVTKMKLDIQIDTPVFVVPQSPKSKNTIQMELGKVVISNTFAYHDINQLPIDNMTILLQDTNISINSDLTQSNFLEKLNIELNLTRFLVPNKSPEIEDLVINLSITHFAFYLDENQYKFFLIMSDSLSKEMANAQKQVESAKKLLSNNTEDKEKIALDEAKKRHQKQIDMQYFTESEVISKMGKATAKVNVFLKYVSFTITQKGEDIAHFIINGINVDLKNTDTNKMSFQVNMKSISLKDSRKDSRNLYKVLLENKISQEDIKPFIQLGYLRDNTLGDQYINITINDPHLFLSPTPLIMIADFFMNPLNAHNSAIKEEEDEFDIDDLERQLNDGEDSIINNNNNTTKDLVVNNDNGKSNSYEQQQQQQYDQYDDNNNMETDSTQEYSRHATITFKLDINPTITIVENETVAHTNCLKLKTKVKVYFKRDTNAIELSEVTVKDTKMNIYRPLASQDLDRSQGLRSIQILKSVDKIYVKYLKENFTSIQWKQEITATLSPVKLFFSYQDVSSVLKIVNNINQAMQLQRGNGTTSGNNSTNNTSSPNDVSHMASSTSSLGQSTTSLMNTSTSSFNRAPGGFPNSKTEEELYSNNEKLKFSCSNISILFINESPNIYLPVAEVYLTEIESNVQNWSTDLEAKTSMMIKGDYFNEFNMKFEPFIEDWSYNIDLKKSRHGKIRATFSATREIMNLNLSYSFIQSVHSALTIMKKIDRENNQNNLTYSPIPSHNNTTTTTTNSALSKHMNSSFSTTMMDDDNDGENASKFKSTKTEFHSHWLSNHTGERLRYTIPKISKEHVYELMADSKVIPLPVKQSKNRDSTIGDHTKIDLTLPNGSTIENLSLDSVGCTIYPISTTGNNIVCDIKLSEDGSKTLWIKSMQQFENNTSMALEFKFQENGPTCRIEKNSKFSLPLSVSHQFDRFWFKLENSPYWSELVDINTIHNALPDTTMSKLFKLTTADKASLFVAMVYDHRVDCKSLYYNTFSIHPPVQIENLLPYPFKLSIASSPNIQKVEIGVGSKIDVYSYAPGTALVGSIADLIPEFPEIKHTLISGDSSSPSIAKNFKLSHCNREVLLDIERVETVKGIRQLSFYCQYWLMNNSLVPLEVKISDHETLLLPSTQPATAEFGGDQPHPILYTSASMKIKVANNNSATSSPSSMSHKDDKKYTPSFPICTIGHSNAIQYFDGFKAYEFCYRVDFCSNPKFSLSKIVTFTPRYVLYNNLPYPVNIAQYFDEKVKNGNNNNSNNNSPSSSSSSLPSSITLKSNVKLLGEMRLEPGQYKPFHWAVVAENKKIAIQPITNDHDHWRWSGGFFIDSVCDMVVRCRNDEKPEHSSILAHINVKDKYGTLYVSMPLVTKDSPPYLIENDTQFRISVSQKDTEYTDYLNAGERMMYGWDEPSDDYLLQIAVEGKPVKKRIKANKIKATKFSFDKFEIYATISIEGPSRVILFSTSDKKYKSIKGWTENSKLVSSQNQSEYNFYIRLTGIGLSIIDKSPKELAYISLTDLFIQATQSNIENTLEVKLAEMQIDNQLVKTEFPVLLHTTKVGANEHQKNDFLHVSIIKSTINNIDHFRYFSTLIQEMTVEIEDHWLKEVLDFIESLPNFSDDGSGTSNTSSTVSQGSPTQSHLGASFSSSKSLASSTSSTGSDYKLNKLCPPATLEPPSSEDSLKMVYFAILLLNPIKINLTLALQPDGLLKSNHKILSSIEGLGFSLTKLDRAPITLQGLLMEHPFSSRSTIIEKIKSSYISQVLRQFYNILGSIDILGNPVGLFRNFGTGVHDFFVEPAQGLIKSPADFGKGLAKGTSSLVKNSVYGTFNTLSKITGTIGTGVANLSFDDQYLHERKIHQARKPKHIGEGLAMGGIGLGRGLFQGITGIITKPVEGAKKGGVGGFAKGLVQGVVGVAVKPATAVIDLTTKTTEGIRNTTNLQSQAERVRPPRAFNQDKVLRPYDPLESEGWFLLKTSHKGKHAMDNYVWHHVINSELTIILSDQRLLIIKNKKNILHSSFVYQIPYVNIKNVKMVPEEGILLELDPPMNLGLLDRDVKFKTIYVDNPAINMLLNMKLTHVLRTFIQEHPHVSK</sequence>
<evidence type="ECO:0000256" key="6">
    <source>
        <dbReference type="SAM" id="Coils"/>
    </source>
</evidence>